<keyword evidence="1" id="KW-0863">Zinc-finger</keyword>
<name>A0A0C2SQR3_AMAMK</name>
<feature type="domain" description="GATA-type" evidence="3">
    <location>
        <begin position="586"/>
        <end position="609"/>
    </location>
</feature>
<dbReference type="HOGENOM" id="CLU_013602_0_0_1"/>
<feature type="region of interest" description="Disordered" evidence="2">
    <location>
        <begin position="152"/>
        <end position="208"/>
    </location>
</feature>
<dbReference type="InParanoid" id="A0A0C2SQR3"/>
<dbReference type="InterPro" id="IPR000679">
    <property type="entry name" value="Znf_GATA"/>
</dbReference>
<evidence type="ECO:0000313" key="4">
    <source>
        <dbReference type="EMBL" id="KIL65620.1"/>
    </source>
</evidence>
<dbReference type="Proteomes" id="UP000054549">
    <property type="component" value="Unassembled WGS sequence"/>
</dbReference>
<evidence type="ECO:0000256" key="1">
    <source>
        <dbReference type="PROSITE-ProRule" id="PRU00094"/>
    </source>
</evidence>
<dbReference type="GO" id="GO:0043565">
    <property type="term" value="F:sequence-specific DNA binding"/>
    <property type="evidence" value="ECO:0007669"/>
    <property type="project" value="InterPro"/>
</dbReference>
<feature type="compositionally biased region" description="Gly residues" evidence="2">
    <location>
        <begin position="571"/>
        <end position="583"/>
    </location>
</feature>
<feature type="compositionally biased region" description="Basic and acidic residues" evidence="2">
    <location>
        <begin position="187"/>
        <end position="207"/>
    </location>
</feature>
<feature type="region of interest" description="Disordered" evidence="2">
    <location>
        <begin position="518"/>
        <end position="583"/>
    </location>
</feature>
<reference evidence="4 5" key="1">
    <citation type="submission" date="2014-04" db="EMBL/GenBank/DDBJ databases">
        <title>Evolutionary Origins and Diversification of the Mycorrhizal Mutualists.</title>
        <authorList>
            <consortium name="DOE Joint Genome Institute"/>
            <consortium name="Mycorrhizal Genomics Consortium"/>
            <person name="Kohler A."/>
            <person name="Kuo A."/>
            <person name="Nagy L.G."/>
            <person name="Floudas D."/>
            <person name="Copeland A."/>
            <person name="Barry K.W."/>
            <person name="Cichocki N."/>
            <person name="Veneault-Fourrey C."/>
            <person name="LaButti K."/>
            <person name="Lindquist E.A."/>
            <person name="Lipzen A."/>
            <person name="Lundell T."/>
            <person name="Morin E."/>
            <person name="Murat C."/>
            <person name="Riley R."/>
            <person name="Ohm R."/>
            <person name="Sun H."/>
            <person name="Tunlid A."/>
            <person name="Henrissat B."/>
            <person name="Grigoriev I.V."/>
            <person name="Hibbett D.S."/>
            <person name="Martin F."/>
        </authorList>
    </citation>
    <scope>NUCLEOTIDE SEQUENCE [LARGE SCALE GENOMIC DNA]</scope>
    <source>
        <strain evidence="4 5">Koide BX008</strain>
    </source>
</reference>
<keyword evidence="1" id="KW-0862">Zinc</keyword>
<evidence type="ECO:0000313" key="5">
    <source>
        <dbReference type="Proteomes" id="UP000054549"/>
    </source>
</evidence>
<dbReference type="GO" id="GO:0006355">
    <property type="term" value="P:regulation of DNA-templated transcription"/>
    <property type="evidence" value="ECO:0007669"/>
    <property type="project" value="InterPro"/>
</dbReference>
<evidence type="ECO:0000256" key="2">
    <source>
        <dbReference type="SAM" id="MobiDB-lite"/>
    </source>
</evidence>
<evidence type="ECO:0000259" key="3">
    <source>
        <dbReference type="PROSITE" id="PS50114"/>
    </source>
</evidence>
<keyword evidence="1" id="KW-0479">Metal-binding</keyword>
<feature type="compositionally biased region" description="Low complexity" evidence="2">
    <location>
        <begin position="552"/>
        <end position="570"/>
    </location>
</feature>
<proteinExistence type="predicted"/>
<feature type="region of interest" description="Disordered" evidence="2">
    <location>
        <begin position="394"/>
        <end position="449"/>
    </location>
</feature>
<organism evidence="4 5">
    <name type="scientific">Amanita muscaria (strain Koide BX008)</name>
    <dbReference type="NCBI Taxonomy" id="946122"/>
    <lineage>
        <taxon>Eukaryota</taxon>
        <taxon>Fungi</taxon>
        <taxon>Dikarya</taxon>
        <taxon>Basidiomycota</taxon>
        <taxon>Agaricomycotina</taxon>
        <taxon>Agaricomycetes</taxon>
        <taxon>Agaricomycetidae</taxon>
        <taxon>Agaricales</taxon>
        <taxon>Pluteineae</taxon>
        <taxon>Amanitaceae</taxon>
        <taxon>Amanita</taxon>
    </lineage>
</organism>
<dbReference type="EMBL" id="KN818241">
    <property type="protein sequence ID" value="KIL65620.1"/>
    <property type="molecule type" value="Genomic_DNA"/>
</dbReference>
<sequence>MYAGSPTIFNVPEITTLRRVKPLPKRRRTSAHGPSSMASAVPVMASPLGAAVAAAAAAVVAAEEEEELLARADSLSARMALQSYYMPMLGSVQEFLAAAAASAGISAGEMFKDRLEFLYGPGTGYHGMSMGMGFGGLGMGVGMGIGMGGGGHHEEDDSYGDGDYVNHLQQPGNTKKRKVPANVSVSQRDDADSSDHTQDEGEERDMPFGRAVEYDDVESSSPSCLDRLGYPYPNYGYQQVSPHASMVPTLYHGAKRGKLTAATLAGLQHKEMLKTRKRQLAAVLGALSHGDTLALDQALSMSYVNPEHHTPKIRLSKRKVVRTARMAGKKEKENQNRKQKLPVCEFTFVCPSATADRLIATKEEVKVLRSKFEAELARQAEQLAAANNIIKDESLSSRGKKKKRSALANESNPHHLRNYVPSRLAPSSSYNASHTHSPQQQQQQQSWVSPLPVRFLSAEIPPRRRRREKNGEPIVQPTTQVSLMDPADEWICAFCEYDLFYGDDVRFRRAVRNRKKILKRRRRARERAAAAASGRSATSVPVTNMAPPPPNAGGNVAPVPPNCSDGSGPPDSGGGGGGPGAAGGAGGGGQTCLGCSATSTPEWRRGPLGAFASHNEELVAYCPQQQVQERYAMRVGWCMPSWWVAYFCHKCRRC</sequence>
<protein>
    <recommendedName>
        <fullName evidence="3">GATA-type domain-containing protein</fullName>
    </recommendedName>
</protein>
<dbReference type="STRING" id="946122.A0A0C2SQR3"/>
<feature type="compositionally biased region" description="Polar residues" evidence="2">
    <location>
        <begin position="425"/>
        <end position="438"/>
    </location>
</feature>
<dbReference type="AlphaFoldDB" id="A0A0C2SQR3"/>
<accession>A0A0C2SQR3</accession>
<dbReference type="Gene3D" id="3.30.50.10">
    <property type="entry name" value="Erythroid Transcription Factor GATA-1, subunit A"/>
    <property type="match status" value="1"/>
</dbReference>
<keyword evidence="5" id="KW-1185">Reference proteome</keyword>
<dbReference type="PROSITE" id="PS50114">
    <property type="entry name" value="GATA_ZN_FINGER_2"/>
    <property type="match status" value="1"/>
</dbReference>
<dbReference type="InterPro" id="IPR013088">
    <property type="entry name" value="Znf_NHR/GATA"/>
</dbReference>
<dbReference type="GO" id="GO:0008270">
    <property type="term" value="F:zinc ion binding"/>
    <property type="evidence" value="ECO:0007669"/>
    <property type="project" value="UniProtKB-KW"/>
</dbReference>
<gene>
    <name evidence="4" type="ORF">M378DRAFT_76773</name>
</gene>
<dbReference type="OrthoDB" id="2507488at2759"/>